<evidence type="ECO:0000313" key="1">
    <source>
        <dbReference type="EMBL" id="GAG63454.1"/>
    </source>
</evidence>
<reference evidence="1" key="1">
    <citation type="journal article" date="2014" name="Front. Microbiol.">
        <title>High frequency of phylogenetically diverse reductive dehalogenase-homologous genes in deep subseafloor sedimentary metagenomes.</title>
        <authorList>
            <person name="Kawai M."/>
            <person name="Futagami T."/>
            <person name="Toyoda A."/>
            <person name="Takaki Y."/>
            <person name="Nishi S."/>
            <person name="Hori S."/>
            <person name="Arai W."/>
            <person name="Tsubouchi T."/>
            <person name="Morono Y."/>
            <person name="Uchiyama I."/>
            <person name="Ito T."/>
            <person name="Fujiyama A."/>
            <person name="Inagaki F."/>
            <person name="Takami H."/>
        </authorList>
    </citation>
    <scope>NUCLEOTIDE SEQUENCE</scope>
    <source>
        <strain evidence="1">Expedition CK06-06</strain>
    </source>
</reference>
<gene>
    <name evidence="1" type="ORF">S01H4_00521</name>
</gene>
<dbReference type="Gene3D" id="3.40.50.1010">
    <property type="entry name" value="5'-nuclease"/>
    <property type="match status" value="1"/>
</dbReference>
<dbReference type="EMBL" id="BART01000074">
    <property type="protein sequence ID" value="GAG63454.1"/>
    <property type="molecule type" value="Genomic_DNA"/>
</dbReference>
<accession>X0Z3A8</accession>
<name>X0Z3A8_9ZZZZ</name>
<evidence type="ECO:0008006" key="2">
    <source>
        <dbReference type="Google" id="ProtNLM"/>
    </source>
</evidence>
<proteinExistence type="predicted"/>
<comment type="caution">
    <text evidence="1">The sequence shown here is derived from an EMBL/GenBank/DDBJ whole genome shotgun (WGS) entry which is preliminary data.</text>
</comment>
<dbReference type="AlphaFoldDB" id="X0Z3A8"/>
<sequence>MQKKCYRKVTFFIDGFNLYHSIANKRFNKYKWIDLSELANNFITKKEHIEEIYYFTALTPWSPDKMNRHKIFIKVQEPKGIKIVYGEF</sequence>
<organism evidence="1">
    <name type="scientific">marine sediment metagenome</name>
    <dbReference type="NCBI Taxonomy" id="412755"/>
    <lineage>
        <taxon>unclassified sequences</taxon>
        <taxon>metagenomes</taxon>
        <taxon>ecological metagenomes</taxon>
    </lineage>
</organism>
<protein>
    <recommendedName>
        <fullName evidence="2">NYN domain-containing protein</fullName>
    </recommendedName>
</protein>